<dbReference type="EMBL" id="JAAGMN010001726">
    <property type="protein sequence ID" value="NEE08316.1"/>
    <property type="molecule type" value="Genomic_DNA"/>
</dbReference>
<comment type="caution">
    <text evidence="1">The sequence shown here is derived from an EMBL/GenBank/DDBJ whole genome shotgun (WGS) entry which is preliminary data.</text>
</comment>
<proteinExistence type="predicted"/>
<name>A0A6G3WS15_9ACTN</name>
<reference evidence="1" key="1">
    <citation type="submission" date="2020-01" db="EMBL/GenBank/DDBJ databases">
        <title>Insect and environment-associated Actinomycetes.</title>
        <authorList>
            <person name="Currrie C."/>
            <person name="Chevrette M."/>
            <person name="Carlson C."/>
            <person name="Stubbendieck R."/>
            <person name="Wendt-Pienkowski E."/>
        </authorList>
    </citation>
    <scope>NUCLEOTIDE SEQUENCE</scope>
    <source>
        <strain evidence="1">SID7499</strain>
    </source>
</reference>
<dbReference type="AlphaFoldDB" id="A0A6G3WS15"/>
<protein>
    <submittedName>
        <fullName evidence="1">Ectoine/hydroxyectoine ABC transporter permease subunit EhuC</fullName>
    </submittedName>
</protein>
<organism evidence="1">
    <name type="scientific">Streptomyces sp. SID7499</name>
    <dbReference type="NCBI Taxonomy" id="2706086"/>
    <lineage>
        <taxon>Bacteria</taxon>
        <taxon>Bacillati</taxon>
        <taxon>Actinomycetota</taxon>
        <taxon>Actinomycetes</taxon>
        <taxon>Kitasatosporales</taxon>
        <taxon>Streptomycetaceae</taxon>
        <taxon>Streptomyces</taxon>
    </lineage>
</organism>
<evidence type="ECO:0000313" key="1">
    <source>
        <dbReference type="EMBL" id="NEE08316.1"/>
    </source>
</evidence>
<gene>
    <name evidence="1" type="ORF">G3M58_17895</name>
</gene>
<feature type="non-terminal residue" evidence="1">
    <location>
        <position position="1"/>
    </location>
</feature>
<sequence>LTMLMNLLERSAKRRLGLDTGAKSLFKSRSAATTAAGGTR</sequence>
<accession>A0A6G3WS15</accession>